<accession>A0A645CNS4</accession>
<name>A0A645CNS4_9ZZZZ</name>
<gene>
    <name evidence="2" type="ORF">SDC9_125433</name>
</gene>
<organism evidence="2">
    <name type="scientific">bioreactor metagenome</name>
    <dbReference type="NCBI Taxonomy" id="1076179"/>
    <lineage>
        <taxon>unclassified sequences</taxon>
        <taxon>metagenomes</taxon>
        <taxon>ecological metagenomes</taxon>
    </lineage>
</organism>
<reference evidence="2" key="1">
    <citation type="submission" date="2019-08" db="EMBL/GenBank/DDBJ databases">
        <authorList>
            <person name="Kucharzyk K."/>
            <person name="Murdoch R.W."/>
            <person name="Higgins S."/>
            <person name="Loffler F."/>
        </authorList>
    </citation>
    <scope>NUCLEOTIDE SEQUENCE</scope>
</reference>
<evidence type="ECO:0000313" key="2">
    <source>
        <dbReference type="EMBL" id="MPM78422.1"/>
    </source>
</evidence>
<comment type="caution">
    <text evidence="2">The sequence shown here is derived from an EMBL/GenBank/DDBJ whole genome shotgun (WGS) entry which is preliminary data.</text>
</comment>
<proteinExistence type="predicted"/>
<dbReference type="EMBL" id="VSSQ01028631">
    <property type="protein sequence ID" value="MPM78422.1"/>
    <property type="molecule type" value="Genomic_DNA"/>
</dbReference>
<dbReference type="AlphaFoldDB" id="A0A645CNS4"/>
<sequence length="283" mass="27188">MRERSLRSTAPNLAKSTFGHGSRSRPTPEPEPPFGATADCALVCTAPVITCLVKACTSSAVIRPLLPVPFTSSSGTPSSRANLRTEGDAYGKLPDGGTVGLCAGTAVAAATGAAAGADTGAAGAAAATAGAGADAADAGAAAAPCALIWPTTSPTLTLSPTFSVSAVMVPAAGDGISIDALSDSTVNSDCSAVTVSPTFTSSSITATSLKSPMSGILMSMATGAAFSLPRPLAGEGWGEGAVACATAAVGAWAAAPPSPLPSPAPAGEGDEEAAPSINTITSP</sequence>
<feature type="region of interest" description="Disordered" evidence="1">
    <location>
        <begin position="1"/>
        <end position="32"/>
    </location>
</feature>
<protein>
    <submittedName>
        <fullName evidence="2">Uncharacterized protein</fullName>
    </submittedName>
</protein>
<evidence type="ECO:0000256" key="1">
    <source>
        <dbReference type="SAM" id="MobiDB-lite"/>
    </source>
</evidence>
<feature type="region of interest" description="Disordered" evidence="1">
    <location>
        <begin position="255"/>
        <end position="283"/>
    </location>
</feature>